<evidence type="ECO:0000313" key="2">
    <source>
        <dbReference type="EMBL" id="EJK70258.1"/>
    </source>
</evidence>
<proteinExistence type="predicted"/>
<feature type="region of interest" description="Disordered" evidence="1">
    <location>
        <begin position="53"/>
        <end position="344"/>
    </location>
</feature>
<name>K0SV55_THAOC</name>
<keyword evidence="3" id="KW-1185">Reference proteome</keyword>
<evidence type="ECO:0000256" key="1">
    <source>
        <dbReference type="SAM" id="MobiDB-lite"/>
    </source>
</evidence>
<dbReference type="Proteomes" id="UP000266841">
    <property type="component" value="Unassembled WGS sequence"/>
</dbReference>
<sequence>MGSARNGASDGGSASWLFLRRSIGDFTSRTKSFSKQAIEMLNKNTAFFCIPSVEDGGAGGQEEETPSPGSVESAERGGRRGPPGEGGRRAGSSPNGRDASEPVLPRGARRVGSSDAAGRTAKRAFVDLLDEFRSPKLARKKKRAETSALDESKPRESRRDTLACRRGFSRGRGQWSPRPGGDHEYTSHRPYAGARPNRGVGRGTVARASPPCGIAADGAVPRWTERSGRSKAAHPGATITSRIPWGGRGRERCPDDSAIDSSSPKTAVVPSWGGGGETRTVDPRTPRNNVDAERSFFLRETPPPPGRRERRGASCRPDAKRPPPRDDDHILLNASLNDTKHDNE</sequence>
<comment type="caution">
    <text evidence="2">The sequence shown here is derived from an EMBL/GenBank/DDBJ whole genome shotgun (WGS) entry which is preliminary data.</text>
</comment>
<accession>K0SV55</accession>
<feature type="compositionally biased region" description="Basic and acidic residues" evidence="1">
    <location>
        <begin position="279"/>
        <end position="297"/>
    </location>
</feature>
<organism evidence="2 3">
    <name type="scientific">Thalassiosira oceanica</name>
    <name type="common">Marine diatom</name>
    <dbReference type="NCBI Taxonomy" id="159749"/>
    <lineage>
        <taxon>Eukaryota</taxon>
        <taxon>Sar</taxon>
        <taxon>Stramenopiles</taxon>
        <taxon>Ochrophyta</taxon>
        <taxon>Bacillariophyta</taxon>
        <taxon>Coscinodiscophyceae</taxon>
        <taxon>Thalassiosirophycidae</taxon>
        <taxon>Thalassiosirales</taxon>
        <taxon>Thalassiosiraceae</taxon>
        <taxon>Thalassiosira</taxon>
    </lineage>
</organism>
<feature type="compositionally biased region" description="Basic and acidic residues" evidence="1">
    <location>
        <begin position="150"/>
        <end position="163"/>
    </location>
</feature>
<dbReference type="EMBL" id="AGNL01008816">
    <property type="protein sequence ID" value="EJK70258.1"/>
    <property type="molecule type" value="Genomic_DNA"/>
</dbReference>
<protein>
    <submittedName>
        <fullName evidence="2">Uncharacterized protein</fullName>
    </submittedName>
</protein>
<gene>
    <name evidence="2" type="ORF">THAOC_08395</name>
</gene>
<dbReference type="AlphaFoldDB" id="K0SV55"/>
<evidence type="ECO:0000313" key="3">
    <source>
        <dbReference type="Proteomes" id="UP000266841"/>
    </source>
</evidence>
<reference evidence="2 3" key="1">
    <citation type="journal article" date="2012" name="Genome Biol.">
        <title>Genome and low-iron response of an oceanic diatom adapted to chronic iron limitation.</title>
        <authorList>
            <person name="Lommer M."/>
            <person name="Specht M."/>
            <person name="Roy A.S."/>
            <person name="Kraemer L."/>
            <person name="Andreson R."/>
            <person name="Gutowska M.A."/>
            <person name="Wolf J."/>
            <person name="Bergner S.V."/>
            <person name="Schilhabel M.B."/>
            <person name="Klostermeier U.C."/>
            <person name="Beiko R.G."/>
            <person name="Rosenstiel P."/>
            <person name="Hippler M."/>
            <person name="Laroche J."/>
        </authorList>
    </citation>
    <scope>NUCLEOTIDE SEQUENCE [LARGE SCALE GENOMIC DNA]</scope>
    <source>
        <strain evidence="2 3">CCMP1005</strain>
    </source>
</reference>
<feature type="compositionally biased region" description="Basic and acidic residues" evidence="1">
    <location>
        <begin position="317"/>
        <end position="330"/>
    </location>
</feature>